<name>A0A402ASU5_9CHLR</name>
<keyword evidence="2" id="KW-0604">Photosystem II</keyword>
<dbReference type="GO" id="GO:0015979">
    <property type="term" value="P:photosynthesis"/>
    <property type="evidence" value="ECO:0007669"/>
    <property type="project" value="UniProtKB-KW"/>
</dbReference>
<evidence type="ECO:0000259" key="3">
    <source>
        <dbReference type="Pfam" id="PF14870"/>
    </source>
</evidence>
<dbReference type="Proteomes" id="UP000287188">
    <property type="component" value="Unassembled WGS sequence"/>
</dbReference>
<dbReference type="PANTHER" id="PTHR47199:SF2">
    <property type="entry name" value="PHOTOSYSTEM II STABILITY_ASSEMBLY FACTOR HCF136, CHLOROPLASTIC"/>
    <property type="match status" value="1"/>
</dbReference>
<keyword evidence="1" id="KW-0602">Photosynthesis</keyword>
<keyword evidence="5" id="KW-1185">Reference proteome</keyword>
<dbReference type="SUPFAM" id="SSF110296">
    <property type="entry name" value="Oligoxyloglucan reducing end-specific cellobiohydrolase"/>
    <property type="match status" value="2"/>
</dbReference>
<dbReference type="PANTHER" id="PTHR47199">
    <property type="entry name" value="PHOTOSYSTEM II STABILITY/ASSEMBLY FACTOR HCF136, CHLOROPLASTIC"/>
    <property type="match status" value="1"/>
</dbReference>
<protein>
    <recommendedName>
        <fullName evidence="3">Photosynthesis system II assembly factor Ycf48/Hcf136-like domain-containing protein</fullName>
    </recommendedName>
</protein>
<gene>
    <name evidence="4" type="ORF">KDK_59670</name>
</gene>
<accession>A0A402ASU5</accession>
<dbReference type="CDD" id="cd15482">
    <property type="entry name" value="Sialidase_non-viral"/>
    <property type="match status" value="1"/>
</dbReference>
<comment type="caution">
    <text evidence="4">The sequence shown here is derived from an EMBL/GenBank/DDBJ whole genome shotgun (WGS) entry which is preliminary data.</text>
</comment>
<organism evidence="4 5">
    <name type="scientific">Dictyobacter kobayashii</name>
    <dbReference type="NCBI Taxonomy" id="2014872"/>
    <lineage>
        <taxon>Bacteria</taxon>
        <taxon>Bacillati</taxon>
        <taxon>Chloroflexota</taxon>
        <taxon>Ktedonobacteria</taxon>
        <taxon>Ktedonobacterales</taxon>
        <taxon>Dictyobacteraceae</taxon>
        <taxon>Dictyobacter</taxon>
    </lineage>
</organism>
<evidence type="ECO:0000256" key="2">
    <source>
        <dbReference type="ARBA" id="ARBA00023276"/>
    </source>
</evidence>
<evidence type="ECO:0000313" key="4">
    <source>
        <dbReference type="EMBL" id="GCE22167.1"/>
    </source>
</evidence>
<dbReference type="GO" id="GO:0009523">
    <property type="term" value="C:photosystem II"/>
    <property type="evidence" value="ECO:0007669"/>
    <property type="project" value="UniProtKB-KW"/>
</dbReference>
<evidence type="ECO:0000256" key="1">
    <source>
        <dbReference type="ARBA" id="ARBA00022531"/>
    </source>
</evidence>
<dbReference type="EMBL" id="BIFS01000002">
    <property type="protein sequence ID" value="GCE22167.1"/>
    <property type="molecule type" value="Genomic_DNA"/>
</dbReference>
<dbReference type="AlphaFoldDB" id="A0A402ASU5"/>
<evidence type="ECO:0000313" key="5">
    <source>
        <dbReference type="Proteomes" id="UP000287188"/>
    </source>
</evidence>
<dbReference type="InterPro" id="IPR028203">
    <property type="entry name" value="PSII_CF48-like_dom"/>
</dbReference>
<feature type="domain" description="Photosynthesis system II assembly factor Ycf48/Hcf136-like" evidence="3">
    <location>
        <begin position="78"/>
        <end position="297"/>
    </location>
</feature>
<dbReference type="Pfam" id="PF14870">
    <property type="entry name" value="PSII_BNR"/>
    <property type="match status" value="1"/>
</dbReference>
<reference evidence="5" key="1">
    <citation type="submission" date="2018-12" db="EMBL/GenBank/DDBJ databases">
        <title>Tengunoibacter tsumagoiensis gen. nov., sp. nov., Dictyobacter kobayashii sp. nov., D. alpinus sp. nov., and D. joshuensis sp. nov. and description of Dictyobacteraceae fam. nov. within the order Ktedonobacterales isolated from Tengu-no-mugimeshi.</title>
        <authorList>
            <person name="Wang C.M."/>
            <person name="Zheng Y."/>
            <person name="Sakai Y."/>
            <person name="Toyoda A."/>
            <person name="Minakuchi Y."/>
            <person name="Abe K."/>
            <person name="Yokota A."/>
            <person name="Yabe S."/>
        </authorList>
    </citation>
    <scope>NUCLEOTIDE SEQUENCE [LARGE SCALE GENOMIC DNA]</scope>
    <source>
        <strain evidence="5">Uno11</strain>
    </source>
</reference>
<dbReference type="Gene3D" id="2.130.10.10">
    <property type="entry name" value="YVTN repeat-like/Quinoprotein amine dehydrogenase"/>
    <property type="match status" value="2"/>
</dbReference>
<proteinExistence type="predicted"/>
<sequence>MLAAQRRRHEQFLLPIELEVPVLALACTPDDVWAGGSGGVAHWRVDTQWRPCSGSPPLTGITTLAVCGDRLLAGGVEGVAYSYNGGQSWFRGAMQEGLASVTSLVASPDFLYDHVALLGTLESGILRSDDGGSSWRSSQFGLQSFEITALFWADREIVLAATPDGLYRSPNAGRAWKAVPDLSDLSIVALARSSNMDLLAAGEQGALYLSHDNGRHWDRCQDVPEGVQPVALDITDQDTLLLGCARNGLLRRDHVSQSWSQVLPVVPLVFAHQDGRIYSGTSTGLWVSTDDGQSWQALPYPPLYDLHQLVMHKTRLLGIGTQTGMLRYDPGHGWCPVLQGAPIIETASISERDVLCAATTQGLYRSDDGGVDWQMVGGSAPLQMTKMSVCADGFGLGMSMNPPCLLRTCDAGQQWQQLPSPFGILPVVALVAEATLAIAVTYDPRLYRARIWHSLGRGDTWAAGLEISTTWATIAMCQQPLMLVIGNTLLRHEGWGQWQRVHFAGEEEALDEVRKVLAIDDHLLFLTTKGLFLVSLDAHTCMCVRKHTHDMQMIDIVCIGQQCYGLLAGGDVISML</sequence>
<dbReference type="InterPro" id="IPR015943">
    <property type="entry name" value="WD40/YVTN_repeat-like_dom_sf"/>
</dbReference>